<dbReference type="InterPro" id="IPR039299">
    <property type="entry name" value="SEOA"/>
</dbReference>
<evidence type="ECO:0000313" key="2">
    <source>
        <dbReference type="Proteomes" id="UP001188597"/>
    </source>
</evidence>
<proteinExistence type="predicted"/>
<sequence length="260" mass="30561">MPISSKIVPYVDLQSHVNDTVKAELLDEKRNVEAYQMLLRLFDTVHIDNMKTLKALIYTKNDLQPLYEGSTKKRVDIDVLRRKMVLLYISDLDISPDELMIFTILYQDIHPDPSIVDRSTSWTDENQQKFEHIQNVMPWYSVWHPSLVDPAVIKYIKEVWHFSKKPIVVVLDPQGKVVNTNALHMMWIWGSMAFPFTSLREEALCKEETWSMEFLAGFVEPKLFDSRWNDSLLVWRGGSRLDPQVYHQRKKLRHALQTST</sequence>
<dbReference type="Proteomes" id="UP001188597">
    <property type="component" value="Unassembled WGS sequence"/>
</dbReference>
<accession>A0AA88WEC2</accession>
<organism evidence="1 2">
    <name type="scientific">Escallonia herrerae</name>
    <dbReference type="NCBI Taxonomy" id="1293975"/>
    <lineage>
        <taxon>Eukaryota</taxon>
        <taxon>Viridiplantae</taxon>
        <taxon>Streptophyta</taxon>
        <taxon>Embryophyta</taxon>
        <taxon>Tracheophyta</taxon>
        <taxon>Spermatophyta</taxon>
        <taxon>Magnoliopsida</taxon>
        <taxon>eudicotyledons</taxon>
        <taxon>Gunneridae</taxon>
        <taxon>Pentapetalae</taxon>
        <taxon>asterids</taxon>
        <taxon>campanulids</taxon>
        <taxon>Escalloniales</taxon>
        <taxon>Escalloniaceae</taxon>
        <taxon>Escallonia</taxon>
    </lineage>
</organism>
<comment type="caution">
    <text evidence="1">The sequence shown here is derived from an EMBL/GenBank/DDBJ whole genome shotgun (WGS) entry which is preliminary data.</text>
</comment>
<dbReference type="Gene3D" id="3.40.30.10">
    <property type="entry name" value="Glutaredoxin"/>
    <property type="match status" value="1"/>
</dbReference>
<dbReference type="PANTHER" id="PTHR33232:SF20">
    <property type="entry name" value="PROTEIN SIEVE ELEMENT OCCLUSION B-LIKE"/>
    <property type="match status" value="1"/>
</dbReference>
<name>A0AA88WEC2_9ASTE</name>
<keyword evidence="2" id="KW-1185">Reference proteome</keyword>
<evidence type="ECO:0000313" key="1">
    <source>
        <dbReference type="EMBL" id="KAK3026052.1"/>
    </source>
</evidence>
<dbReference type="AlphaFoldDB" id="A0AA88WEC2"/>
<gene>
    <name evidence="1" type="ORF">RJ639_042544</name>
</gene>
<protein>
    <submittedName>
        <fullName evidence="1">Uncharacterized protein</fullName>
    </submittedName>
</protein>
<dbReference type="GO" id="GO:0010088">
    <property type="term" value="P:phloem development"/>
    <property type="evidence" value="ECO:0007669"/>
    <property type="project" value="InterPro"/>
</dbReference>
<reference evidence="1" key="1">
    <citation type="submission" date="2022-12" db="EMBL/GenBank/DDBJ databases">
        <title>Draft genome assemblies for two species of Escallonia (Escalloniales).</title>
        <authorList>
            <person name="Chanderbali A."/>
            <person name="Dervinis C."/>
            <person name="Anghel I."/>
            <person name="Soltis D."/>
            <person name="Soltis P."/>
            <person name="Zapata F."/>
        </authorList>
    </citation>
    <scope>NUCLEOTIDE SEQUENCE</scope>
    <source>
        <strain evidence="1">UCBG64.0493</strain>
        <tissue evidence="1">Leaf</tissue>
    </source>
</reference>
<dbReference type="EMBL" id="JAVXUP010000518">
    <property type="protein sequence ID" value="KAK3026052.1"/>
    <property type="molecule type" value="Genomic_DNA"/>
</dbReference>
<dbReference type="PANTHER" id="PTHR33232">
    <property type="entry name" value="PROTEIN SIEVE ELEMENT OCCLUSION B-LIKE"/>
    <property type="match status" value="1"/>
</dbReference>